<accession>T0LBV2</accession>
<dbReference type="EMBL" id="KE647095">
    <property type="protein sequence ID" value="EQB61764.1"/>
    <property type="molecule type" value="Genomic_DNA"/>
</dbReference>
<evidence type="ECO:0000313" key="1">
    <source>
        <dbReference type="EMBL" id="EQB61764.1"/>
    </source>
</evidence>
<dbReference type="VEuPathDB" id="MicrosporidiaDB:NAPIS_ORF00664"/>
<name>T0LBV2_9MICR</name>
<keyword evidence="2" id="KW-1185">Reference proteome</keyword>
<evidence type="ECO:0000313" key="2">
    <source>
        <dbReference type="Proteomes" id="UP000053780"/>
    </source>
</evidence>
<proteinExistence type="predicted"/>
<reference evidence="1 2" key="1">
    <citation type="journal article" date="2013" name="BMC Genomics">
        <title>Genome sequencing and comparative genomics of honey bee microsporidia, Nosema apis reveal novel insights into host-parasite interactions.</title>
        <authorList>
            <person name="Chen Yp."/>
            <person name="Pettis J.S."/>
            <person name="Zhao Y."/>
            <person name="Liu X."/>
            <person name="Tallon L.J."/>
            <person name="Sadzewicz L.D."/>
            <person name="Li R."/>
            <person name="Zheng H."/>
            <person name="Huang S."/>
            <person name="Zhang X."/>
            <person name="Hamilton M.C."/>
            <person name="Pernal S.F."/>
            <person name="Melathopoulos A.P."/>
            <person name="Yan X."/>
            <person name="Evans J.D."/>
        </authorList>
    </citation>
    <scope>NUCLEOTIDE SEQUENCE [LARGE SCALE GENOMIC DNA]</scope>
    <source>
        <strain evidence="1 2">BRL 01</strain>
    </source>
</reference>
<protein>
    <submittedName>
        <fullName evidence="1">Uncharacterized protein</fullName>
    </submittedName>
</protein>
<gene>
    <name evidence="1" type="ORF">NAPIS_ORF00664</name>
</gene>
<dbReference type="AlphaFoldDB" id="T0LBV2"/>
<sequence length="100" mass="12029">MHVLIEKNLIIFQNNEYIINKNCDITNFLPDNHQTKKIFRNKIMETGSSKNEKLDSKIMKIMKYKKTFEINLLKIELCKDFKVDMNMLTTRLQDLEKKVF</sequence>
<dbReference type="HOGENOM" id="CLU_2306857_0_0_1"/>
<dbReference type="Proteomes" id="UP000053780">
    <property type="component" value="Unassembled WGS sequence"/>
</dbReference>
<organism evidence="1 2">
    <name type="scientific">Vairimorpha apis BRL 01</name>
    <dbReference type="NCBI Taxonomy" id="1037528"/>
    <lineage>
        <taxon>Eukaryota</taxon>
        <taxon>Fungi</taxon>
        <taxon>Fungi incertae sedis</taxon>
        <taxon>Microsporidia</taxon>
        <taxon>Nosematidae</taxon>
        <taxon>Vairimorpha</taxon>
    </lineage>
</organism>